<name>A0A4Z2EVG3_9TELE</name>
<reference evidence="2 3" key="1">
    <citation type="submission" date="2019-03" db="EMBL/GenBank/DDBJ databases">
        <title>First draft genome of Liparis tanakae, snailfish: a comprehensive survey of snailfish specific genes.</title>
        <authorList>
            <person name="Kim W."/>
            <person name="Song I."/>
            <person name="Jeong J.-H."/>
            <person name="Kim D."/>
            <person name="Kim S."/>
            <person name="Ryu S."/>
            <person name="Song J.Y."/>
            <person name="Lee S.K."/>
        </authorList>
    </citation>
    <scope>NUCLEOTIDE SEQUENCE [LARGE SCALE GENOMIC DNA]</scope>
    <source>
        <tissue evidence="2">Muscle</tissue>
    </source>
</reference>
<comment type="caution">
    <text evidence="2">The sequence shown here is derived from an EMBL/GenBank/DDBJ whole genome shotgun (WGS) entry which is preliminary data.</text>
</comment>
<sequence length="144" mass="15534">MRRVKSPELRTHRARDTKTTRRSPSHETEETEETRETGGPSGGDEETGGPSGGDEETRETGGPSGGDEERPRNAEEALLAPGVHSTDWHLILRPWNTDPSGPTAPVPGLLTANVFFIVLSPPNEGLSSSSHRLQTPPIKPLQAK</sequence>
<evidence type="ECO:0000313" key="2">
    <source>
        <dbReference type="EMBL" id="TNN32877.1"/>
    </source>
</evidence>
<feature type="compositionally biased region" description="Basic and acidic residues" evidence="1">
    <location>
        <begin position="1"/>
        <end position="28"/>
    </location>
</feature>
<dbReference type="Proteomes" id="UP000314294">
    <property type="component" value="Unassembled WGS sequence"/>
</dbReference>
<accession>A0A4Z2EVG3</accession>
<evidence type="ECO:0000256" key="1">
    <source>
        <dbReference type="SAM" id="MobiDB-lite"/>
    </source>
</evidence>
<gene>
    <name evidence="2" type="ORF">EYF80_056965</name>
</gene>
<dbReference type="AlphaFoldDB" id="A0A4Z2EVG3"/>
<feature type="region of interest" description="Disordered" evidence="1">
    <location>
        <begin position="1"/>
        <end position="84"/>
    </location>
</feature>
<keyword evidence="3" id="KW-1185">Reference proteome</keyword>
<protein>
    <submittedName>
        <fullName evidence="2">Uncharacterized protein</fullName>
    </submittedName>
</protein>
<feature type="region of interest" description="Disordered" evidence="1">
    <location>
        <begin position="122"/>
        <end position="144"/>
    </location>
</feature>
<organism evidence="2 3">
    <name type="scientific">Liparis tanakae</name>
    <name type="common">Tanaka's snailfish</name>
    <dbReference type="NCBI Taxonomy" id="230148"/>
    <lineage>
        <taxon>Eukaryota</taxon>
        <taxon>Metazoa</taxon>
        <taxon>Chordata</taxon>
        <taxon>Craniata</taxon>
        <taxon>Vertebrata</taxon>
        <taxon>Euteleostomi</taxon>
        <taxon>Actinopterygii</taxon>
        <taxon>Neopterygii</taxon>
        <taxon>Teleostei</taxon>
        <taxon>Neoteleostei</taxon>
        <taxon>Acanthomorphata</taxon>
        <taxon>Eupercaria</taxon>
        <taxon>Perciformes</taxon>
        <taxon>Cottioidei</taxon>
        <taxon>Cottales</taxon>
        <taxon>Liparidae</taxon>
        <taxon>Liparis</taxon>
    </lineage>
</organism>
<feature type="compositionally biased region" description="Acidic residues" evidence="1">
    <location>
        <begin position="43"/>
        <end position="57"/>
    </location>
</feature>
<dbReference type="EMBL" id="SRLO01002459">
    <property type="protein sequence ID" value="TNN32877.1"/>
    <property type="molecule type" value="Genomic_DNA"/>
</dbReference>
<evidence type="ECO:0000313" key="3">
    <source>
        <dbReference type="Proteomes" id="UP000314294"/>
    </source>
</evidence>
<proteinExistence type="predicted"/>